<keyword evidence="1" id="KW-0472">Membrane</keyword>
<keyword evidence="1" id="KW-0812">Transmembrane</keyword>
<reference evidence="2" key="1">
    <citation type="submission" date="2014-11" db="EMBL/GenBank/DDBJ databases">
        <authorList>
            <person name="Amaro Gonzalez C."/>
        </authorList>
    </citation>
    <scope>NUCLEOTIDE SEQUENCE</scope>
</reference>
<name>A0A0E9X3V5_ANGAN</name>
<evidence type="ECO:0000256" key="1">
    <source>
        <dbReference type="SAM" id="Phobius"/>
    </source>
</evidence>
<feature type="transmembrane region" description="Helical" evidence="1">
    <location>
        <begin position="46"/>
        <end position="65"/>
    </location>
</feature>
<dbReference type="AlphaFoldDB" id="A0A0E9X3V5"/>
<reference evidence="2" key="2">
    <citation type="journal article" date="2015" name="Fish Shellfish Immunol.">
        <title>Early steps in the European eel (Anguilla anguilla)-Vibrio vulnificus interaction in the gills: Role of the RtxA13 toxin.</title>
        <authorList>
            <person name="Callol A."/>
            <person name="Pajuelo D."/>
            <person name="Ebbesson L."/>
            <person name="Teles M."/>
            <person name="MacKenzie S."/>
            <person name="Amaro C."/>
        </authorList>
    </citation>
    <scope>NUCLEOTIDE SEQUENCE</scope>
</reference>
<accession>A0A0E9X3V5</accession>
<dbReference type="EMBL" id="GBXM01011411">
    <property type="protein sequence ID" value="JAH97166.1"/>
    <property type="molecule type" value="Transcribed_RNA"/>
</dbReference>
<keyword evidence="1" id="KW-1133">Transmembrane helix</keyword>
<proteinExistence type="predicted"/>
<protein>
    <submittedName>
        <fullName evidence="2">Uncharacterized protein</fullName>
    </submittedName>
</protein>
<evidence type="ECO:0000313" key="2">
    <source>
        <dbReference type="EMBL" id="JAH97166.1"/>
    </source>
</evidence>
<organism evidence="2">
    <name type="scientific">Anguilla anguilla</name>
    <name type="common">European freshwater eel</name>
    <name type="synonym">Muraena anguilla</name>
    <dbReference type="NCBI Taxonomy" id="7936"/>
    <lineage>
        <taxon>Eukaryota</taxon>
        <taxon>Metazoa</taxon>
        <taxon>Chordata</taxon>
        <taxon>Craniata</taxon>
        <taxon>Vertebrata</taxon>
        <taxon>Euteleostomi</taxon>
        <taxon>Actinopterygii</taxon>
        <taxon>Neopterygii</taxon>
        <taxon>Teleostei</taxon>
        <taxon>Anguilliformes</taxon>
        <taxon>Anguillidae</taxon>
        <taxon>Anguilla</taxon>
    </lineage>
</organism>
<sequence length="115" mass="13030">MCQSNPFPGFSMKVLYVFSKNKQKSVCVLILSCMDFFFSEKALNTGAYSVNVFVLLCFVSGFFSNQKSNPHKFGRGGSSYIYGTMSNHDFFLNMALFITDKICKCIVLVEVNHHH</sequence>